<dbReference type="EMBL" id="JARKIB010000200">
    <property type="protein sequence ID" value="KAJ7724617.1"/>
    <property type="molecule type" value="Genomic_DNA"/>
</dbReference>
<accession>A0AAD7MNA2</accession>
<feature type="compositionally biased region" description="Basic and acidic residues" evidence="1">
    <location>
        <begin position="212"/>
        <end position="229"/>
    </location>
</feature>
<feature type="region of interest" description="Disordered" evidence="1">
    <location>
        <begin position="1"/>
        <end position="28"/>
    </location>
</feature>
<gene>
    <name evidence="2" type="ORF">B0H16DRAFT_1698564</name>
</gene>
<evidence type="ECO:0000256" key="1">
    <source>
        <dbReference type="SAM" id="MobiDB-lite"/>
    </source>
</evidence>
<feature type="compositionally biased region" description="Low complexity" evidence="1">
    <location>
        <begin position="1"/>
        <end position="15"/>
    </location>
</feature>
<sequence>MPEQSMSSLNSDSSLPPGPSGHHTRWEPTPHSVIRASHHAYVVYTAHLLAGIHAMAEQEVATAPTICRRDCFAAMLCPAKMFRVWEGLGRSGARPSDTPHPHNIMPSTPLLAPELNKDIAFFNTTKHGVYCDRYRHVDRQREGRGHGECAWCGGRPMFGSAQRRKWGAGGAEQPSIGIRMLRQNWAKLGFCVFEANGKTRIFEARNTVEGGRGSRERKGGRDGGEREETAENPFARVMGFKIQKSGTHRNGKSKKVAILRYGESGAQPPPDHPRRPYRQTRNILLMQILRHVWVGPKSAIHGLCDGIPSGCTGPEASSDAEEDSEAADPVLVHALPTAWRPRLRPQRLPPALNCSFSRRFNNGAQPEHPHHNIGKTW</sequence>
<evidence type="ECO:0000313" key="2">
    <source>
        <dbReference type="EMBL" id="KAJ7724617.1"/>
    </source>
</evidence>
<dbReference type="AlphaFoldDB" id="A0AAD7MNA2"/>
<comment type="caution">
    <text evidence="2">The sequence shown here is derived from an EMBL/GenBank/DDBJ whole genome shotgun (WGS) entry which is preliminary data.</text>
</comment>
<proteinExistence type="predicted"/>
<reference evidence="2" key="1">
    <citation type="submission" date="2023-03" db="EMBL/GenBank/DDBJ databases">
        <title>Massive genome expansion in bonnet fungi (Mycena s.s.) driven by repeated elements and novel gene families across ecological guilds.</title>
        <authorList>
            <consortium name="Lawrence Berkeley National Laboratory"/>
            <person name="Harder C.B."/>
            <person name="Miyauchi S."/>
            <person name="Viragh M."/>
            <person name="Kuo A."/>
            <person name="Thoen E."/>
            <person name="Andreopoulos B."/>
            <person name="Lu D."/>
            <person name="Skrede I."/>
            <person name="Drula E."/>
            <person name="Henrissat B."/>
            <person name="Morin E."/>
            <person name="Kohler A."/>
            <person name="Barry K."/>
            <person name="LaButti K."/>
            <person name="Morin E."/>
            <person name="Salamov A."/>
            <person name="Lipzen A."/>
            <person name="Mereny Z."/>
            <person name="Hegedus B."/>
            <person name="Baldrian P."/>
            <person name="Stursova M."/>
            <person name="Weitz H."/>
            <person name="Taylor A."/>
            <person name="Grigoriev I.V."/>
            <person name="Nagy L.G."/>
            <person name="Martin F."/>
            <person name="Kauserud H."/>
        </authorList>
    </citation>
    <scope>NUCLEOTIDE SEQUENCE</scope>
    <source>
        <strain evidence="2">CBHHK182m</strain>
    </source>
</reference>
<name>A0AAD7MNA2_9AGAR</name>
<dbReference type="Proteomes" id="UP001215598">
    <property type="component" value="Unassembled WGS sequence"/>
</dbReference>
<protein>
    <submittedName>
        <fullName evidence="2">Uncharacterized protein</fullName>
    </submittedName>
</protein>
<keyword evidence="3" id="KW-1185">Reference proteome</keyword>
<feature type="region of interest" description="Disordered" evidence="1">
    <location>
        <begin position="207"/>
        <end position="230"/>
    </location>
</feature>
<evidence type="ECO:0000313" key="3">
    <source>
        <dbReference type="Proteomes" id="UP001215598"/>
    </source>
</evidence>
<organism evidence="2 3">
    <name type="scientific">Mycena metata</name>
    <dbReference type="NCBI Taxonomy" id="1033252"/>
    <lineage>
        <taxon>Eukaryota</taxon>
        <taxon>Fungi</taxon>
        <taxon>Dikarya</taxon>
        <taxon>Basidiomycota</taxon>
        <taxon>Agaricomycotina</taxon>
        <taxon>Agaricomycetes</taxon>
        <taxon>Agaricomycetidae</taxon>
        <taxon>Agaricales</taxon>
        <taxon>Marasmiineae</taxon>
        <taxon>Mycenaceae</taxon>
        <taxon>Mycena</taxon>
    </lineage>
</organism>